<dbReference type="GO" id="GO:0004175">
    <property type="term" value="F:endopeptidase activity"/>
    <property type="evidence" value="ECO:0007669"/>
    <property type="project" value="UniProtKB-ARBA"/>
</dbReference>
<dbReference type="Pfam" id="PF02517">
    <property type="entry name" value="Rce1-like"/>
    <property type="match status" value="1"/>
</dbReference>
<feature type="domain" description="CAAX prenyl protease 2/Lysostaphin resistance protein A-like" evidence="2">
    <location>
        <begin position="74"/>
        <end position="153"/>
    </location>
</feature>
<dbReference type="GO" id="GO:0080120">
    <property type="term" value="P:CAAX-box protein maturation"/>
    <property type="evidence" value="ECO:0007669"/>
    <property type="project" value="UniProtKB-ARBA"/>
</dbReference>
<dbReference type="KEGG" id="trd:THERU_01275"/>
<gene>
    <name evidence="3" type="ORF">THERU_01275</name>
</gene>
<dbReference type="STRING" id="75906.THERU_01275"/>
<dbReference type="AlphaFoldDB" id="W0DB95"/>
<keyword evidence="4" id="KW-1185">Reference proteome</keyword>
<dbReference type="HOGENOM" id="CLU_1651278_0_0_0"/>
<dbReference type="Proteomes" id="UP000018914">
    <property type="component" value="Chromosome"/>
</dbReference>
<protein>
    <submittedName>
        <fullName evidence="3">Abortive infection protein</fullName>
    </submittedName>
</protein>
<reference evidence="3 4" key="1">
    <citation type="submission" date="2013-12" db="EMBL/GenBank/DDBJ databases">
        <authorList>
            <consortium name="DOE Joint Genome Institute"/>
            <person name="Eisen J."/>
            <person name="Huntemann M."/>
            <person name="Han J."/>
            <person name="Chen A."/>
            <person name="Kyrpides N."/>
            <person name="Mavromatis K."/>
            <person name="Markowitz V."/>
            <person name="Palaniappan K."/>
            <person name="Ivanova N."/>
            <person name="Schaumberg A."/>
            <person name="Pati A."/>
            <person name="Liolios K."/>
            <person name="Nordberg H.P."/>
            <person name="Cantor M.N."/>
            <person name="Hua S.X."/>
            <person name="Woyke T."/>
        </authorList>
    </citation>
    <scope>NUCLEOTIDE SEQUENCE [LARGE SCALE GENOMIC DNA]</scope>
    <source>
        <strain evidence="3 4">DSM 23557</strain>
    </source>
</reference>
<accession>W0DB95</accession>
<dbReference type="RefSeq" id="WP_025305472.1">
    <property type="nucleotide sequence ID" value="NZ_CP007028.1"/>
</dbReference>
<evidence type="ECO:0000313" key="3">
    <source>
        <dbReference type="EMBL" id="AHE95521.1"/>
    </source>
</evidence>
<evidence type="ECO:0000256" key="1">
    <source>
        <dbReference type="SAM" id="Phobius"/>
    </source>
</evidence>
<dbReference type="InterPro" id="IPR003675">
    <property type="entry name" value="Rce1/LyrA-like_dom"/>
</dbReference>
<keyword evidence="1" id="KW-1133">Transmembrane helix</keyword>
<feature type="transmembrane region" description="Helical" evidence="1">
    <location>
        <begin position="139"/>
        <end position="155"/>
    </location>
</feature>
<feature type="transmembrane region" description="Helical" evidence="1">
    <location>
        <begin position="61"/>
        <end position="85"/>
    </location>
</feature>
<sequence length="165" mass="19644">MTGKRIKSFIKSYYELILYLFVLLSVFLHKFFGIPNLSIFFLLFPLVFLEIRLLDRWVLLWLLYPTTFLFFDALWLLGMTISAFAEELFFRVYLMKRFSNLSVSLMFVIPHFILYPGILSLLTFFPSLFFGFAYQKTRSLAFVSLLHLVSNLVYFKSISNWSLFN</sequence>
<evidence type="ECO:0000259" key="2">
    <source>
        <dbReference type="Pfam" id="PF02517"/>
    </source>
</evidence>
<organism evidence="4">
    <name type="scientific">Thermocrinis ruber</name>
    <dbReference type="NCBI Taxonomy" id="75906"/>
    <lineage>
        <taxon>Bacteria</taxon>
        <taxon>Pseudomonadati</taxon>
        <taxon>Aquificota</taxon>
        <taxon>Aquificia</taxon>
        <taxon>Aquificales</taxon>
        <taxon>Aquificaceae</taxon>
        <taxon>Thermocrinis</taxon>
    </lineage>
</organism>
<keyword evidence="1" id="KW-0812">Transmembrane</keyword>
<dbReference type="EMBL" id="CP007028">
    <property type="protein sequence ID" value="AHE95521.1"/>
    <property type="molecule type" value="Genomic_DNA"/>
</dbReference>
<keyword evidence="1" id="KW-0472">Membrane</keyword>
<dbReference type="OrthoDB" id="15151at2"/>
<feature type="transmembrane region" description="Helical" evidence="1">
    <location>
        <begin position="12"/>
        <end position="31"/>
    </location>
</feature>
<dbReference type="eggNOG" id="COG1266">
    <property type="taxonomic scope" value="Bacteria"/>
</dbReference>
<evidence type="ECO:0000313" key="4">
    <source>
        <dbReference type="Proteomes" id="UP000018914"/>
    </source>
</evidence>
<proteinExistence type="predicted"/>
<name>W0DB95_9AQUI</name>
<feature type="transmembrane region" description="Helical" evidence="1">
    <location>
        <begin position="105"/>
        <end position="132"/>
    </location>
</feature>